<dbReference type="PANTHER" id="PTHR10695:SF46">
    <property type="entry name" value="BIFUNCTIONAL COENZYME A SYNTHASE-RELATED"/>
    <property type="match status" value="1"/>
</dbReference>
<dbReference type="PANTHER" id="PTHR10695">
    <property type="entry name" value="DEPHOSPHO-COA KINASE-RELATED"/>
    <property type="match status" value="1"/>
</dbReference>
<name>A0AAE8MGS3_9HYPO</name>
<proteinExistence type="predicted"/>
<organism evidence="3 4">
    <name type="scientific">Fusarium torulosum</name>
    <dbReference type="NCBI Taxonomy" id="33205"/>
    <lineage>
        <taxon>Eukaryota</taxon>
        <taxon>Fungi</taxon>
        <taxon>Dikarya</taxon>
        <taxon>Ascomycota</taxon>
        <taxon>Pezizomycotina</taxon>
        <taxon>Sordariomycetes</taxon>
        <taxon>Hypocreomycetidae</taxon>
        <taxon>Hypocreales</taxon>
        <taxon>Nectriaceae</taxon>
        <taxon>Fusarium</taxon>
    </lineage>
</organism>
<evidence type="ECO:0000256" key="1">
    <source>
        <dbReference type="SAM" id="MobiDB-lite"/>
    </source>
</evidence>
<dbReference type="InterPro" id="IPR014729">
    <property type="entry name" value="Rossmann-like_a/b/a_fold"/>
</dbReference>
<dbReference type="EMBL" id="ONZP01000340">
    <property type="protein sequence ID" value="SPJ81913.1"/>
    <property type="molecule type" value="Genomic_DNA"/>
</dbReference>
<evidence type="ECO:0000259" key="2">
    <source>
        <dbReference type="Pfam" id="PF01467"/>
    </source>
</evidence>
<evidence type="ECO:0000313" key="4">
    <source>
        <dbReference type="Proteomes" id="UP001187734"/>
    </source>
</evidence>
<keyword evidence="4" id="KW-1185">Reference proteome</keyword>
<dbReference type="InterPro" id="IPR004821">
    <property type="entry name" value="Cyt_trans-like"/>
</dbReference>
<dbReference type="GO" id="GO:0004140">
    <property type="term" value="F:dephospho-CoA kinase activity"/>
    <property type="evidence" value="ECO:0007669"/>
    <property type="project" value="TreeGrafter"/>
</dbReference>
<reference evidence="3" key="1">
    <citation type="submission" date="2018-03" db="EMBL/GenBank/DDBJ databases">
        <authorList>
            <person name="Guldener U."/>
        </authorList>
    </citation>
    <scope>NUCLEOTIDE SEQUENCE</scope>
</reference>
<feature type="region of interest" description="Disordered" evidence="1">
    <location>
        <begin position="1"/>
        <end position="20"/>
    </location>
</feature>
<evidence type="ECO:0000313" key="3">
    <source>
        <dbReference type="EMBL" id="SPJ81913.1"/>
    </source>
</evidence>
<accession>A0AAE8MGS3</accession>
<dbReference type="AlphaFoldDB" id="A0AAE8MGS3"/>
<dbReference type="SUPFAM" id="SSF52374">
    <property type="entry name" value="Nucleotidylyl transferase"/>
    <property type="match status" value="1"/>
</dbReference>
<sequence length="398" mass="43120">MAPSLLLLPSPPRPPSPSTLSAAYRAPLTSVLLKLKQAPTPQTLIVGLTLPILTGPSLNTKTITWSTAQSLLAGLYTLTSVVCAKEGIPVDVGAGKGSVDVRIILIDHEKGRRYEPDFDGGFEANCTPVLDLAAFATKLRPWETVYHPSCEEGYELLISFLKLAEKKQSFTQSQLVAVEGGISLTVEPGLPSEERQRGFNTVCLGGTFDHLHPGHKLLLHASVLLLNVPPKDSDQTCTLVVGISSNELLAKKKYAEELQSWDDRAKTVLSFLSTLLEYDTTTTSLPTQSTPNETIATLRDGKVKVRCIVLRDPFGPPIHEEDADAIVVSAETRGGGKAINDRRAEKGWKPLEVFEIDVLDADEAGEGEVSKTDDFATKISSTAIRQQRAEARKQGKTD</sequence>
<protein>
    <recommendedName>
        <fullName evidence="2">Cytidyltransferase-like domain-containing protein</fullName>
    </recommendedName>
</protein>
<dbReference type="Proteomes" id="UP001187734">
    <property type="component" value="Unassembled WGS sequence"/>
</dbReference>
<dbReference type="Gene3D" id="3.40.50.620">
    <property type="entry name" value="HUPs"/>
    <property type="match status" value="1"/>
</dbReference>
<gene>
    <name evidence="3" type="ORF">FTOL_09318</name>
</gene>
<comment type="caution">
    <text evidence="3">The sequence shown here is derived from an EMBL/GenBank/DDBJ whole genome shotgun (WGS) entry which is preliminary data.</text>
</comment>
<dbReference type="Pfam" id="PF01467">
    <property type="entry name" value="CTP_transf_like"/>
    <property type="match status" value="1"/>
</dbReference>
<dbReference type="GO" id="GO:0015937">
    <property type="term" value="P:coenzyme A biosynthetic process"/>
    <property type="evidence" value="ECO:0007669"/>
    <property type="project" value="TreeGrafter"/>
</dbReference>
<feature type="domain" description="Cytidyltransferase-like" evidence="2">
    <location>
        <begin position="204"/>
        <end position="386"/>
    </location>
</feature>